<evidence type="ECO:0000313" key="1">
    <source>
        <dbReference type="EMBL" id="PHJ23024.1"/>
    </source>
</evidence>
<dbReference type="EMBL" id="MIGC01001350">
    <property type="protein sequence ID" value="PHJ23024.1"/>
    <property type="molecule type" value="Genomic_DNA"/>
</dbReference>
<sequence length="155" mass="17234">VGGVSVEVWGEAGWEGREAKTTSQEVVVAIDGEAVVGRSIEKVVKTDDYPKLTKAEQRTVRECGVTVPSSSPRLIADKVIGCYVSSWGWRAVLLETQEKYHPSGREESVGRKDAEGFRVSYLEVNRGKGRGGKSRFNPSLGYLRRWYNVSHRYAV</sequence>
<proteinExistence type="predicted"/>
<dbReference type="RefSeq" id="XP_067924701.1">
    <property type="nucleotide sequence ID" value="XM_068063327.1"/>
</dbReference>
<accession>A0A2C6L6E0</accession>
<protein>
    <submittedName>
        <fullName evidence="1">Uncharacterized protein</fullName>
    </submittedName>
</protein>
<dbReference type="VEuPathDB" id="ToxoDB:CSUI_003129"/>
<dbReference type="Proteomes" id="UP000221165">
    <property type="component" value="Unassembled WGS sequence"/>
</dbReference>
<dbReference type="AlphaFoldDB" id="A0A2C6L6E0"/>
<reference evidence="1 2" key="1">
    <citation type="journal article" date="2017" name="Int. J. Parasitol.">
        <title>The genome of the protozoan parasite Cystoisospora suis and a reverse vaccinology approach to identify vaccine candidates.</title>
        <authorList>
            <person name="Palmieri N."/>
            <person name="Shrestha A."/>
            <person name="Ruttkowski B."/>
            <person name="Beck T."/>
            <person name="Vogl C."/>
            <person name="Tomley F."/>
            <person name="Blake D.P."/>
            <person name="Joachim A."/>
        </authorList>
    </citation>
    <scope>NUCLEOTIDE SEQUENCE [LARGE SCALE GENOMIC DNA]</scope>
    <source>
        <strain evidence="1 2">Wien I</strain>
    </source>
</reference>
<feature type="non-terminal residue" evidence="1">
    <location>
        <position position="1"/>
    </location>
</feature>
<name>A0A2C6L6E0_9APIC</name>
<keyword evidence="2" id="KW-1185">Reference proteome</keyword>
<comment type="caution">
    <text evidence="1">The sequence shown here is derived from an EMBL/GenBank/DDBJ whole genome shotgun (WGS) entry which is preliminary data.</text>
</comment>
<evidence type="ECO:0000313" key="2">
    <source>
        <dbReference type="Proteomes" id="UP000221165"/>
    </source>
</evidence>
<gene>
    <name evidence="1" type="ORF">CSUI_003129</name>
</gene>
<organism evidence="1 2">
    <name type="scientific">Cystoisospora suis</name>
    <dbReference type="NCBI Taxonomy" id="483139"/>
    <lineage>
        <taxon>Eukaryota</taxon>
        <taxon>Sar</taxon>
        <taxon>Alveolata</taxon>
        <taxon>Apicomplexa</taxon>
        <taxon>Conoidasida</taxon>
        <taxon>Coccidia</taxon>
        <taxon>Eucoccidiorida</taxon>
        <taxon>Eimeriorina</taxon>
        <taxon>Sarcocystidae</taxon>
        <taxon>Cystoisospora</taxon>
    </lineage>
</organism>
<dbReference type="GeneID" id="94426538"/>